<keyword evidence="6" id="KW-1185">Reference proteome</keyword>
<dbReference type="GO" id="GO:0005634">
    <property type="term" value="C:nucleus"/>
    <property type="evidence" value="ECO:0007669"/>
    <property type="project" value="TreeGrafter"/>
</dbReference>
<dbReference type="InParanoid" id="G4YQK6"/>
<evidence type="ECO:0000256" key="2">
    <source>
        <dbReference type="ARBA" id="ARBA00022840"/>
    </source>
</evidence>
<gene>
    <name evidence="5" type="ORF">PHYSODRAFT_353741</name>
</gene>
<dbReference type="SMART" id="SM00028">
    <property type="entry name" value="TPR"/>
    <property type="match status" value="3"/>
</dbReference>
<dbReference type="GeneID" id="20649455"/>
<feature type="compositionally biased region" description="Basic and acidic residues" evidence="4">
    <location>
        <begin position="532"/>
        <end position="543"/>
    </location>
</feature>
<feature type="repeat" description="TPR" evidence="3">
    <location>
        <begin position="646"/>
        <end position="679"/>
    </location>
</feature>
<dbReference type="InterPro" id="IPR013126">
    <property type="entry name" value="Hsp_70_fam"/>
</dbReference>
<evidence type="ECO:0000256" key="3">
    <source>
        <dbReference type="PROSITE-ProRule" id="PRU00339"/>
    </source>
</evidence>
<dbReference type="PRINTS" id="PR00301">
    <property type="entry name" value="HEATSHOCK70"/>
</dbReference>
<evidence type="ECO:0000256" key="4">
    <source>
        <dbReference type="SAM" id="MobiDB-lite"/>
    </source>
</evidence>
<feature type="repeat" description="TPR" evidence="3">
    <location>
        <begin position="612"/>
        <end position="645"/>
    </location>
</feature>
<dbReference type="Gene3D" id="1.20.1270.10">
    <property type="match status" value="1"/>
</dbReference>
<dbReference type="SUPFAM" id="SSF53067">
    <property type="entry name" value="Actin-like ATPase domain"/>
    <property type="match status" value="2"/>
</dbReference>
<protein>
    <submittedName>
        <fullName evidence="5">Uncharacterized protein</fullName>
    </submittedName>
</protein>
<dbReference type="AlphaFoldDB" id="G4YQK6"/>
<dbReference type="OMA" id="KNAVNNC"/>
<dbReference type="SMR" id="G4YQK6"/>
<accession>G4YQK6</accession>
<proteinExistence type="predicted"/>
<sequence>MATTQPPRVFGVDFGAQRCVVAESTGDVVLNELGAMTTATLVSFKGEERLVGESAVLSSSTNPRNTIAFLSGLVGKRQLADVQQQLERLPGHQATFEVNEAGHVVATVDYGKDGSKTQFTVEQLTGMLFANLATQMKKRFQDEPFHVTLAVPSVWGDDEKRAVRLASKIAGIPSLAIISRDAALARCFHNKHPVAASEADGDAAMETARHIAIVDMGHTSTSVAVVKLTQTGETVLATEADVELGAETLDRRLFEHFQKEVQAKHQLTVSFHTKEGKRLFQACEKLKKLLSTIGEASVTVENLAPEKDVNISISRNVFEELCAAERARVTAMLQKALETAKESVPSADIASVEIVGGGTRIPFVQEAILAAFPAEQQRTAALIGRMLDSTTAVALGAAYSSEAAAEAAAAPAECDEDAEELARYVALEQEFQARDAELTAIAHERNAIEAFVYEMRSKSSGKHGDKLDSSKLNPLLDAAEDWIYSEEAETATLDAITAKHQEIETEVRTACEAYFSAVEADERALEQQLELESQKAEAERQAEGGDEDHDTRKLKKPERMRMVVKNKEEGNELFRDGNHKHAAARYVKALTHASKFFDLTEADKEEVNAIKLSLYLNLAQCYLKMENYNKAVSNCNEALALDAKSVKALYRRAVAYEKENKLEPAADDVKAALLLAPQDRAVVKLDERLKLRLRRQLDKEKKMWSKAFA</sequence>
<dbReference type="InterPro" id="IPR043129">
    <property type="entry name" value="ATPase_NBD"/>
</dbReference>
<dbReference type="InterPro" id="IPR018181">
    <property type="entry name" value="Heat_shock_70_CS"/>
</dbReference>
<dbReference type="SUPFAM" id="SSF100934">
    <property type="entry name" value="Heat shock protein 70kD (HSP70), C-terminal subdomain"/>
    <property type="match status" value="1"/>
</dbReference>
<dbReference type="GO" id="GO:0005524">
    <property type="term" value="F:ATP binding"/>
    <property type="evidence" value="ECO:0007669"/>
    <property type="project" value="UniProtKB-KW"/>
</dbReference>
<dbReference type="EMBL" id="JH159151">
    <property type="protein sequence ID" value="EGZ30270.1"/>
    <property type="molecule type" value="Genomic_DNA"/>
</dbReference>
<dbReference type="RefSeq" id="XP_009517545.1">
    <property type="nucleotide sequence ID" value="XM_009519250.1"/>
</dbReference>
<dbReference type="Pfam" id="PF00012">
    <property type="entry name" value="HSP70"/>
    <property type="match status" value="1"/>
</dbReference>
<dbReference type="PROSITE" id="PS01036">
    <property type="entry name" value="HSP70_3"/>
    <property type="match status" value="1"/>
</dbReference>
<reference evidence="5 6" key="1">
    <citation type="journal article" date="2006" name="Science">
        <title>Phytophthora genome sequences uncover evolutionary origins and mechanisms of pathogenesis.</title>
        <authorList>
            <person name="Tyler B.M."/>
            <person name="Tripathy S."/>
            <person name="Zhang X."/>
            <person name="Dehal P."/>
            <person name="Jiang R.H."/>
            <person name="Aerts A."/>
            <person name="Arredondo F.D."/>
            <person name="Baxter L."/>
            <person name="Bensasson D."/>
            <person name="Beynon J.L."/>
            <person name="Chapman J."/>
            <person name="Damasceno C.M."/>
            <person name="Dorrance A.E."/>
            <person name="Dou D."/>
            <person name="Dickerman A.W."/>
            <person name="Dubchak I.L."/>
            <person name="Garbelotto M."/>
            <person name="Gijzen M."/>
            <person name="Gordon S.G."/>
            <person name="Govers F."/>
            <person name="Grunwald N.J."/>
            <person name="Huang W."/>
            <person name="Ivors K.L."/>
            <person name="Jones R.W."/>
            <person name="Kamoun S."/>
            <person name="Krampis K."/>
            <person name="Lamour K.H."/>
            <person name="Lee M.K."/>
            <person name="McDonald W.H."/>
            <person name="Medina M."/>
            <person name="Meijer H.J."/>
            <person name="Nordberg E.K."/>
            <person name="Maclean D.J."/>
            <person name="Ospina-Giraldo M.D."/>
            <person name="Morris P.F."/>
            <person name="Phuntumart V."/>
            <person name="Putnam N.H."/>
            <person name="Rash S."/>
            <person name="Rose J.K."/>
            <person name="Sakihama Y."/>
            <person name="Salamov A.A."/>
            <person name="Savidor A."/>
            <person name="Scheuring C.F."/>
            <person name="Smith B.M."/>
            <person name="Sobral B.W."/>
            <person name="Terry A."/>
            <person name="Torto-Alalibo T.A."/>
            <person name="Win J."/>
            <person name="Xu Z."/>
            <person name="Zhang H."/>
            <person name="Grigoriev I.V."/>
            <person name="Rokhsar D.S."/>
            <person name="Boore J.L."/>
        </authorList>
    </citation>
    <scope>NUCLEOTIDE SEQUENCE [LARGE SCALE GENOMIC DNA]</scope>
    <source>
        <strain evidence="5 6">P6497</strain>
    </source>
</reference>
<dbReference type="KEGG" id="psoj:PHYSODRAFT_353741"/>
<dbReference type="InterPro" id="IPR011990">
    <property type="entry name" value="TPR-like_helical_dom_sf"/>
</dbReference>
<dbReference type="InterPro" id="IPR029048">
    <property type="entry name" value="HSP70_C_sf"/>
</dbReference>
<dbReference type="STRING" id="1094619.G4YQK6"/>
<dbReference type="Gene3D" id="3.30.30.30">
    <property type="match status" value="1"/>
</dbReference>
<feature type="region of interest" description="Disordered" evidence="4">
    <location>
        <begin position="528"/>
        <end position="553"/>
    </location>
</feature>
<keyword evidence="3" id="KW-0802">TPR repeat</keyword>
<evidence type="ECO:0000256" key="1">
    <source>
        <dbReference type="ARBA" id="ARBA00022741"/>
    </source>
</evidence>
<evidence type="ECO:0000313" key="5">
    <source>
        <dbReference type="EMBL" id="EGZ30270.1"/>
    </source>
</evidence>
<dbReference type="Pfam" id="PF13181">
    <property type="entry name" value="TPR_8"/>
    <property type="match status" value="1"/>
</dbReference>
<dbReference type="Gene3D" id="3.90.640.10">
    <property type="entry name" value="Actin, Chain A, domain 4"/>
    <property type="match status" value="1"/>
</dbReference>
<dbReference type="Gene3D" id="3.30.420.40">
    <property type="match status" value="2"/>
</dbReference>
<dbReference type="PROSITE" id="PS50005">
    <property type="entry name" value="TPR"/>
    <property type="match status" value="2"/>
</dbReference>
<dbReference type="InterPro" id="IPR019734">
    <property type="entry name" value="TPR_rpt"/>
</dbReference>
<dbReference type="Proteomes" id="UP000002640">
    <property type="component" value="Unassembled WGS sequence"/>
</dbReference>
<dbReference type="GO" id="GO:0140662">
    <property type="term" value="F:ATP-dependent protein folding chaperone"/>
    <property type="evidence" value="ECO:0007669"/>
    <property type="project" value="InterPro"/>
</dbReference>
<organism evidence="5 6">
    <name type="scientific">Phytophthora sojae (strain P6497)</name>
    <name type="common">Soybean stem and root rot agent</name>
    <name type="synonym">Phytophthora megasperma f. sp. glycines</name>
    <dbReference type="NCBI Taxonomy" id="1094619"/>
    <lineage>
        <taxon>Eukaryota</taxon>
        <taxon>Sar</taxon>
        <taxon>Stramenopiles</taxon>
        <taxon>Oomycota</taxon>
        <taxon>Peronosporomycetes</taxon>
        <taxon>Peronosporales</taxon>
        <taxon>Peronosporaceae</taxon>
        <taxon>Phytophthora</taxon>
    </lineage>
</organism>
<keyword evidence="2" id="KW-0067">ATP-binding</keyword>
<dbReference type="GO" id="GO:0005829">
    <property type="term" value="C:cytosol"/>
    <property type="evidence" value="ECO:0007669"/>
    <property type="project" value="TreeGrafter"/>
</dbReference>
<dbReference type="FunFam" id="3.90.640.10:FF:000029">
    <property type="entry name" value="Heat shock protein 110"/>
    <property type="match status" value="1"/>
</dbReference>
<name>G4YQK6_PHYSP</name>
<dbReference type="PANTHER" id="PTHR45639:SF28">
    <property type="entry name" value="HEAT SHOCK PROTEIN-LIKE PROTEIN"/>
    <property type="match status" value="1"/>
</dbReference>
<keyword evidence="1" id="KW-0547">Nucleotide-binding</keyword>
<evidence type="ECO:0000313" key="6">
    <source>
        <dbReference type="Proteomes" id="UP000002640"/>
    </source>
</evidence>
<dbReference type="Gene3D" id="1.25.40.10">
    <property type="entry name" value="Tetratricopeptide repeat domain"/>
    <property type="match status" value="1"/>
</dbReference>
<dbReference type="SUPFAM" id="SSF48452">
    <property type="entry name" value="TPR-like"/>
    <property type="match status" value="1"/>
</dbReference>
<dbReference type="PANTHER" id="PTHR45639">
    <property type="entry name" value="HSC70CB, ISOFORM G-RELATED"/>
    <property type="match status" value="1"/>
</dbReference>